<sequence length="264" mass="29256">MSGETSTSSYAAYLAHDPSIRCARRAQRGVDALPVVPVETTMSRTHRRDINIPALGSGHRESGVHPRAPGVPWREVDALPMHPRLLAKLQHLSNTALSGRASIHPLQRTEQSAFTPRCLLGEGEIMPLRKASCMEGHVVPFSASPAPQERMRGEGSQCRRQVHTLARRQAAPLYWNRAADLSIRRARTAWRADDVLPAASCSADRTDTTMKAETWARHQPVLRTSTKCPKDVPGHSECPEEMLMHCPPVACCRQSQSRCEHGRM</sequence>
<dbReference type="AlphaFoldDB" id="A0A167LYY6"/>
<organism evidence="1 2">
    <name type="scientific">Calocera viscosa (strain TUFC12733)</name>
    <dbReference type="NCBI Taxonomy" id="1330018"/>
    <lineage>
        <taxon>Eukaryota</taxon>
        <taxon>Fungi</taxon>
        <taxon>Dikarya</taxon>
        <taxon>Basidiomycota</taxon>
        <taxon>Agaricomycotina</taxon>
        <taxon>Dacrymycetes</taxon>
        <taxon>Dacrymycetales</taxon>
        <taxon>Dacrymycetaceae</taxon>
        <taxon>Calocera</taxon>
    </lineage>
</organism>
<evidence type="ECO:0000313" key="2">
    <source>
        <dbReference type="Proteomes" id="UP000076738"/>
    </source>
</evidence>
<protein>
    <submittedName>
        <fullName evidence="1">Uncharacterized protein</fullName>
    </submittedName>
</protein>
<dbReference type="Proteomes" id="UP000076738">
    <property type="component" value="Unassembled WGS sequence"/>
</dbReference>
<evidence type="ECO:0000313" key="1">
    <source>
        <dbReference type="EMBL" id="KZO96177.1"/>
    </source>
</evidence>
<proteinExistence type="predicted"/>
<reference evidence="1 2" key="1">
    <citation type="journal article" date="2016" name="Mol. Biol. Evol.">
        <title>Comparative Genomics of Early-Diverging Mushroom-Forming Fungi Provides Insights into the Origins of Lignocellulose Decay Capabilities.</title>
        <authorList>
            <person name="Nagy L.G."/>
            <person name="Riley R."/>
            <person name="Tritt A."/>
            <person name="Adam C."/>
            <person name="Daum C."/>
            <person name="Floudas D."/>
            <person name="Sun H."/>
            <person name="Yadav J.S."/>
            <person name="Pangilinan J."/>
            <person name="Larsson K.H."/>
            <person name="Matsuura K."/>
            <person name="Barry K."/>
            <person name="Labutti K."/>
            <person name="Kuo R."/>
            <person name="Ohm R.A."/>
            <person name="Bhattacharya S.S."/>
            <person name="Shirouzu T."/>
            <person name="Yoshinaga Y."/>
            <person name="Martin F.M."/>
            <person name="Grigoriev I.V."/>
            <person name="Hibbett D.S."/>
        </authorList>
    </citation>
    <scope>NUCLEOTIDE SEQUENCE [LARGE SCALE GENOMIC DNA]</scope>
    <source>
        <strain evidence="1 2">TUFC12733</strain>
    </source>
</reference>
<dbReference type="EMBL" id="KV417285">
    <property type="protein sequence ID" value="KZO96177.1"/>
    <property type="molecule type" value="Genomic_DNA"/>
</dbReference>
<keyword evidence="2" id="KW-1185">Reference proteome</keyword>
<gene>
    <name evidence="1" type="ORF">CALVIDRAFT_136589</name>
</gene>
<name>A0A167LYY6_CALVF</name>
<accession>A0A167LYY6</accession>